<evidence type="ECO:0000313" key="1">
    <source>
        <dbReference type="EMBL" id="EFH11981.1"/>
    </source>
</evidence>
<organism evidence="1 2">
    <name type="scientific">Pseudoroseomonas cervicalis ATCC 49957</name>
    <dbReference type="NCBI Taxonomy" id="525371"/>
    <lineage>
        <taxon>Bacteria</taxon>
        <taxon>Pseudomonadati</taxon>
        <taxon>Pseudomonadota</taxon>
        <taxon>Alphaproteobacteria</taxon>
        <taxon>Acetobacterales</taxon>
        <taxon>Roseomonadaceae</taxon>
        <taxon>Roseomonas</taxon>
    </lineage>
</organism>
<accession>D5RL43</accession>
<dbReference type="EMBL" id="ADVL01000293">
    <property type="protein sequence ID" value="EFH11981.1"/>
    <property type="molecule type" value="Genomic_DNA"/>
</dbReference>
<gene>
    <name evidence="1" type="ORF">HMPREF0731_1804</name>
</gene>
<reference evidence="1 2" key="1">
    <citation type="submission" date="2010-04" db="EMBL/GenBank/DDBJ databases">
        <authorList>
            <person name="Qin X."/>
            <person name="Bachman B."/>
            <person name="Battles P."/>
            <person name="Bell A."/>
            <person name="Bess C."/>
            <person name="Bickham C."/>
            <person name="Chaboub L."/>
            <person name="Chen D."/>
            <person name="Coyle M."/>
            <person name="Deiros D.R."/>
            <person name="Dinh H."/>
            <person name="Forbes L."/>
            <person name="Fowler G."/>
            <person name="Francisco L."/>
            <person name="Fu Q."/>
            <person name="Gubbala S."/>
            <person name="Hale W."/>
            <person name="Han Y."/>
            <person name="Hemphill L."/>
            <person name="Highlander S.K."/>
            <person name="Hirani K."/>
            <person name="Hogues M."/>
            <person name="Jackson L."/>
            <person name="Jakkamsetti A."/>
            <person name="Javaid M."/>
            <person name="Jiang H."/>
            <person name="Korchina V."/>
            <person name="Kovar C."/>
            <person name="Lara F."/>
            <person name="Lee S."/>
            <person name="Mata R."/>
            <person name="Mathew T."/>
            <person name="Moen C."/>
            <person name="Morales K."/>
            <person name="Munidasa M."/>
            <person name="Nazareth L."/>
            <person name="Ngo R."/>
            <person name="Nguyen L."/>
            <person name="Okwuonu G."/>
            <person name="Ongeri F."/>
            <person name="Patil S."/>
            <person name="Petrosino J."/>
            <person name="Pham C."/>
            <person name="Pham P."/>
            <person name="Pu L.-L."/>
            <person name="Puazo M."/>
            <person name="Raj R."/>
            <person name="Reid J."/>
            <person name="Rouhana J."/>
            <person name="Saada N."/>
            <person name="Shang Y."/>
            <person name="Simmons D."/>
            <person name="Thornton R."/>
            <person name="Warren J."/>
            <person name="Weissenberger G."/>
            <person name="Zhang J."/>
            <person name="Zhang L."/>
            <person name="Zhou C."/>
            <person name="Zhu D."/>
            <person name="Muzny D."/>
            <person name="Worley K."/>
            <person name="Gibbs R."/>
        </authorList>
    </citation>
    <scope>NUCLEOTIDE SEQUENCE [LARGE SCALE GENOMIC DNA]</scope>
    <source>
        <strain evidence="1 2">ATCC 49957</strain>
    </source>
</reference>
<dbReference type="HOGENOM" id="CLU_217285_0_0_5"/>
<name>D5RL43_9PROT</name>
<evidence type="ECO:0000313" key="2">
    <source>
        <dbReference type="Proteomes" id="UP000005324"/>
    </source>
</evidence>
<dbReference type="AlphaFoldDB" id="D5RL43"/>
<keyword evidence="2" id="KW-1185">Reference proteome</keyword>
<protein>
    <submittedName>
        <fullName evidence="1">Uncharacterized protein</fullName>
    </submittedName>
</protein>
<comment type="caution">
    <text evidence="1">The sequence shown here is derived from an EMBL/GenBank/DDBJ whole genome shotgun (WGS) entry which is preliminary data.</text>
</comment>
<proteinExistence type="predicted"/>
<sequence>MSFKSSFLEKKNQKTFISWRPAVPRDGGSLKKVFLLLFLQKKKDLI</sequence>
<dbReference type="Proteomes" id="UP000005324">
    <property type="component" value="Unassembled WGS sequence"/>
</dbReference>